<evidence type="ECO:0000313" key="2">
    <source>
        <dbReference type="EMBL" id="OGY24368.1"/>
    </source>
</evidence>
<organism evidence="2 3">
    <name type="scientific">Candidatus Woykebacteria bacterium RBG_13_40_7b</name>
    <dbReference type="NCBI Taxonomy" id="1802594"/>
    <lineage>
        <taxon>Bacteria</taxon>
        <taxon>Candidatus Woykeibacteriota</taxon>
    </lineage>
</organism>
<accession>A0A1G1W9K8</accession>
<sequence>MIFGKKEEIDLIPEEQQELKFKKNLFVFPIIFFLIFILELVFFAAVFILKTKEESKDRILQDSITEKNQEWQKVASRAAELKSIKQNLANYKTFNSHYPPIENYLKKIAQALPVTVKITQLSVDSSGYTDLQVEFPQPSDGYQFLEVLKQRKENFSSVNLVSTSKVGENGKFGLKINFVTLP</sequence>
<dbReference type="EMBL" id="MHCQ01000029">
    <property type="protein sequence ID" value="OGY24368.1"/>
    <property type="molecule type" value="Genomic_DNA"/>
</dbReference>
<feature type="transmembrane region" description="Helical" evidence="1">
    <location>
        <begin position="26"/>
        <end position="49"/>
    </location>
</feature>
<keyword evidence="1" id="KW-1133">Transmembrane helix</keyword>
<evidence type="ECO:0000313" key="3">
    <source>
        <dbReference type="Proteomes" id="UP000177103"/>
    </source>
</evidence>
<name>A0A1G1W9K8_9BACT</name>
<dbReference type="AlphaFoldDB" id="A0A1G1W9K8"/>
<dbReference type="Proteomes" id="UP000177103">
    <property type="component" value="Unassembled WGS sequence"/>
</dbReference>
<evidence type="ECO:0000256" key="1">
    <source>
        <dbReference type="SAM" id="Phobius"/>
    </source>
</evidence>
<reference evidence="2 3" key="1">
    <citation type="journal article" date="2016" name="Nat. Commun.">
        <title>Thousands of microbial genomes shed light on interconnected biogeochemical processes in an aquifer system.</title>
        <authorList>
            <person name="Anantharaman K."/>
            <person name="Brown C.T."/>
            <person name="Hug L.A."/>
            <person name="Sharon I."/>
            <person name="Castelle C.J."/>
            <person name="Probst A.J."/>
            <person name="Thomas B.C."/>
            <person name="Singh A."/>
            <person name="Wilkins M.J."/>
            <person name="Karaoz U."/>
            <person name="Brodie E.L."/>
            <person name="Williams K.H."/>
            <person name="Hubbard S.S."/>
            <person name="Banfield J.F."/>
        </authorList>
    </citation>
    <scope>NUCLEOTIDE SEQUENCE [LARGE SCALE GENOMIC DNA]</scope>
</reference>
<gene>
    <name evidence="2" type="ORF">A2Y57_03380</name>
</gene>
<comment type="caution">
    <text evidence="2">The sequence shown here is derived from an EMBL/GenBank/DDBJ whole genome shotgun (WGS) entry which is preliminary data.</text>
</comment>
<proteinExistence type="predicted"/>
<protein>
    <submittedName>
        <fullName evidence="2">Uncharacterized protein</fullName>
    </submittedName>
</protein>
<keyword evidence="1" id="KW-0812">Transmembrane</keyword>
<keyword evidence="1" id="KW-0472">Membrane</keyword>